<dbReference type="Proteomes" id="UP001060919">
    <property type="component" value="Chromosome"/>
</dbReference>
<evidence type="ECO:0000313" key="4">
    <source>
        <dbReference type="Proteomes" id="UP001060919"/>
    </source>
</evidence>
<dbReference type="AlphaFoldDB" id="A0A916DS47"/>
<feature type="compositionally biased region" description="Acidic residues" evidence="1">
    <location>
        <begin position="23"/>
        <end position="37"/>
    </location>
</feature>
<feature type="compositionally biased region" description="Acidic residues" evidence="1">
    <location>
        <begin position="86"/>
        <end position="137"/>
    </location>
</feature>
<evidence type="ECO:0000313" key="3">
    <source>
        <dbReference type="EMBL" id="BDS10586.1"/>
    </source>
</evidence>
<sequence>MSQKEEDKNPILDAFINPSENASENELENALENDSENGLENAKKCVFERKNAEKTESEFIKNERGQHVENAEKMNVEPTVENGEGISDDYAPEEEEEIEEDLAFETEGEEEETEDQETEDWEFPNEDEEEDEEEDVLDQSIPEGGEDKPIDELISEVTGDSVKNLETLRTLGDLVMEKLDDSKAMICSAISGQPAANYTSDKRLNKALLNAFINYFNSTEVKAPTPMGTLLIALALWGMPTLGAAYFHRLQAKRLQKRKAAGEEIEEEVVEAETQSDSEDYSQLKEYKENRRTFSVHKETGCYNRTPKGQFCRTSVADEKPSPAIQKMLDQGYDNTKIRELLYGE</sequence>
<gene>
    <name evidence="3" type="ORF">AsAng_0012940</name>
</gene>
<dbReference type="RefSeq" id="WP_264791876.1">
    <property type="nucleotide sequence ID" value="NZ_AP026867.1"/>
</dbReference>
<dbReference type="KEGG" id="aup:AsAng_0012940"/>
<keyword evidence="2" id="KW-0812">Transmembrane</keyword>
<feature type="compositionally biased region" description="Basic and acidic residues" evidence="1">
    <location>
        <begin position="1"/>
        <end position="10"/>
    </location>
</feature>
<evidence type="ECO:0000256" key="1">
    <source>
        <dbReference type="SAM" id="MobiDB-lite"/>
    </source>
</evidence>
<dbReference type="EMBL" id="AP026867">
    <property type="protein sequence ID" value="BDS10586.1"/>
    <property type="molecule type" value="Genomic_DNA"/>
</dbReference>
<keyword evidence="2" id="KW-0472">Membrane</keyword>
<organism evidence="3 4">
    <name type="scientific">Aureispira anguillae</name>
    <dbReference type="NCBI Taxonomy" id="2864201"/>
    <lineage>
        <taxon>Bacteria</taxon>
        <taxon>Pseudomonadati</taxon>
        <taxon>Bacteroidota</taxon>
        <taxon>Saprospiria</taxon>
        <taxon>Saprospirales</taxon>
        <taxon>Saprospiraceae</taxon>
        <taxon>Aureispira</taxon>
    </lineage>
</organism>
<accession>A0A916DS47</accession>
<protein>
    <submittedName>
        <fullName evidence="3">Uncharacterized protein</fullName>
    </submittedName>
</protein>
<keyword evidence="4" id="KW-1185">Reference proteome</keyword>
<reference evidence="3" key="1">
    <citation type="submission" date="2022-09" db="EMBL/GenBank/DDBJ databases">
        <title>Aureispira anguillicida sp. nov., isolated from Leptocephalus of Japanese eel Anguilla japonica.</title>
        <authorList>
            <person name="Yuasa K."/>
            <person name="Mekata T."/>
            <person name="Ikunari K."/>
        </authorList>
    </citation>
    <scope>NUCLEOTIDE SEQUENCE</scope>
    <source>
        <strain evidence="3">EL160426</strain>
    </source>
</reference>
<feature type="region of interest" description="Disordered" evidence="1">
    <location>
        <begin position="1"/>
        <end position="149"/>
    </location>
</feature>
<evidence type="ECO:0000256" key="2">
    <source>
        <dbReference type="SAM" id="Phobius"/>
    </source>
</evidence>
<proteinExistence type="predicted"/>
<feature type="compositionally biased region" description="Basic and acidic residues" evidence="1">
    <location>
        <begin position="41"/>
        <end position="75"/>
    </location>
</feature>
<feature type="transmembrane region" description="Helical" evidence="2">
    <location>
        <begin position="227"/>
        <end position="248"/>
    </location>
</feature>
<name>A0A916DS47_9BACT</name>
<keyword evidence="2" id="KW-1133">Transmembrane helix</keyword>